<evidence type="ECO:0000256" key="1">
    <source>
        <dbReference type="ARBA" id="ARBA00022801"/>
    </source>
</evidence>
<dbReference type="OMA" id="CMINIFF"/>
<organism evidence="3 4">
    <name type="scientific">Coffea canephora</name>
    <name type="common">Robusta coffee</name>
    <dbReference type="NCBI Taxonomy" id="49390"/>
    <lineage>
        <taxon>Eukaryota</taxon>
        <taxon>Viridiplantae</taxon>
        <taxon>Streptophyta</taxon>
        <taxon>Embryophyta</taxon>
        <taxon>Tracheophyta</taxon>
        <taxon>Spermatophyta</taxon>
        <taxon>Magnoliopsida</taxon>
        <taxon>eudicotyledons</taxon>
        <taxon>Gunneridae</taxon>
        <taxon>Pentapetalae</taxon>
        <taxon>asterids</taxon>
        <taxon>lamiids</taxon>
        <taxon>Gentianales</taxon>
        <taxon>Rubiaceae</taxon>
        <taxon>Ixoroideae</taxon>
        <taxon>Gardenieae complex</taxon>
        <taxon>Bertiereae - Coffeeae clade</taxon>
        <taxon>Coffeeae</taxon>
        <taxon>Coffea</taxon>
    </lineage>
</organism>
<dbReference type="PhylomeDB" id="A0A068VG61"/>
<dbReference type="STRING" id="49390.A0A068VG61"/>
<keyword evidence="1" id="KW-0378">Hydrolase</keyword>
<dbReference type="Pfam" id="PF03061">
    <property type="entry name" value="4HBT"/>
    <property type="match status" value="1"/>
</dbReference>
<dbReference type="InterPro" id="IPR006683">
    <property type="entry name" value="Thioestr_dom"/>
</dbReference>
<dbReference type="GO" id="GO:0061522">
    <property type="term" value="F:1,4-dihydroxy-2-naphthoyl-CoA thioesterase activity"/>
    <property type="evidence" value="ECO:0007669"/>
    <property type="project" value="TreeGrafter"/>
</dbReference>
<dbReference type="NCBIfam" id="TIGR00369">
    <property type="entry name" value="unchar_dom_1"/>
    <property type="match status" value="1"/>
</dbReference>
<dbReference type="EMBL" id="HG739636">
    <property type="protein sequence ID" value="CDP19564.1"/>
    <property type="molecule type" value="Genomic_DNA"/>
</dbReference>
<dbReference type="GO" id="GO:0005777">
    <property type="term" value="C:peroxisome"/>
    <property type="evidence" value="ECO:0007669"/>
    <property type="project" value="TreeGrafter"/>
</dbReference>
<accession>A0A068VG61</accession>
<dbReference type="InterPro" id="IPR029069">
    <property type="entry name" value="HotDog_dom_sf"/>
</dbReference>
<dbReference type="InParanoid" id="A0A068VG61"/>
<dbReference type="CDD" id="cd03443">
    <property type="entry name" value="PaaI_thioesterase"/>
    <property type="match status" value="1"/>
</dbReference>
<evidence type="ECO:0000259" key="2">
    <source>
        <dbReference type="Pfam" id="PF03061"/>
    </source>
</evidence>
<feature type="domain" description="Thioesterase" evidence="2">
    <location>
        <begin position="46"/>
        <end position="108"/>
    </location>
</feature>
<evidence type="ECO:0000313" key="4">
    <source>
        <dbReference type="Proteomes" id="UP000295252"/>
    </source>
</evidence>
<dbReference type="SUPFAM" id="SSF54637">
    <property type="entry name" value="Thioesterase/thiol ester dehydrase-isomerase"/>
    <property type="match status" value="1"/>
</dbReference>
<sequence length="144" mass="15826">MPKSPPLQPQSRPNPLGPFGFKLEHASADKVSGRFQVTPKCCQPIGTLHGGVSALIAEDLGSMGAYLASGRRKVTGIEVCISHLKRAQVGDIVQAEATPLNPGTTIQVRRFVWIVKILKKINFLGCMINIFFNYHFHSYASIFF</sequence>
<proteinExistence type="predicted"/>
<dbReference type="OrthoDB" id="46529at2759"/>
<dbReference type="InterPro" id="IPR003736">
    <property type="entry name" value="PAAI_dom"/>
</dbReference>
<dbReference type="GO" id="GO:0042372">
    <property type="term" value="P:phylloquinone biosynthetic process"/>
    <property type="evidence" value="ECO:0007669"/>
    <property type="project" value="TreeGrafter"/>
</dbReference>
<dbReference type="Gene3D" id="3.10.129.10">
    <property type="entry name" value="Hotdog Thioesterase"/>
    <property type="match status" value="1"/>
</dbReference>
<dbReference type="PANTHER" id="PTHR43240">
    <property type="entry name" value="1,4-DIHYDROXY-2-NAPHTHOYL-COA THIOESTERASE 1"/>
    <property type="match status" value="1"/>
</dbReference>
<reference evidence="4" key="1">
    <citation type="journal article" date="2014" name="Science">
        <title>The coffee genome provides insight into the convergent evolution of caffeine biosynthesis.</title>
        <authorList>
            <person name="Denoeud F."/>
            <person name="Carretero-Paulet L."/>
            <person name="Dereeper A."/>
            <person name="Droc G."/>
            <person name="Guyot R."/>
            <person name="Pietrella M."/>
            <person name="Zheng C."/>
            <person name="Alberti A."/>
            <person name="Anthony F."/>
            <person name="Aprea G."/>
            <person name="Aury J.M."/>
            <person name="Bento P."/>
            <person name="Bernard M."/>
            <person name="Bocs S."/>
            <person name="Campa C."/>
            <person name="Cenci A."/>
            <person name="Combes M.C."/>
            <person name="Crouzillat D."/>
            <person name="Da Silva C."/>
            <person name="Daddiego L."/>
            <person name="De Bellis F."/>
            <person name="Dussert S."/>
            <person name="Garsmeur O."/>
            <person name="Gayraud T."/>
            <person name="Guignon V."/>
            <person name="Jahn K."/>
            <person name="Jamilloux V."/>
            <person name="Joet T."/>
            <person name="Labadie K."/>
            <person name="Lan T."/>
            <person name="Leclercq J."/>
            <person name="Lepelley M."/>
            <person name="Leroy T."/>
            <person name="Li L.T."/>
            <person name="Librado P."/>
            <person name="Lopez L."/>
            <person name="Munoz A."/>
            <person name="Noel B."/>
            <person name="Pallavicini A."/>
            <person name="Perrotta G."/>
            <person name="Poncet V."/>
            <person name="Pot D."/>
            <person name="Priyono X."/>
            <person name="Rigoreau M."/>
            <person name="Rouard M."/>
            <person name="Rozas J."/>
            <person name="Tranchant-Dubreuil C."/>
            <person name="VanBuren R."/>
            <person name="Zhang Q."/>
            <person name="Andrade A.C."/>
            <person name="Argout X."/>
            <person name="Bertrand B."/>
            <person name="de Kochko A."/>
            <person name="Graziosi G."/>
            <person name="Henry R.J."/>
            <person name="Jayarama X."/>
            <person name="Ming R."/>
            <person name="Nagai C."/>
            <person name="Rounsley S."/>
            <person name="Sankoff D."/>
            <person name="Giuliano G."/>
            <person name="Albert V.A."/>
            <person name="Wincker P."/>
            <person name="Lashermes P."/>
        </authorList>
    </citation>
    <scope>NUCLEOTIDE SEQUENCE [LARGE SCALE GENOMIC DNA]</scope>
    <source>
        <strain evidence="4">cv. DH200-94</strain>
    </source>
</reference>
<dbReference type="AlphaFoldDB" id="A0A068VG61"/>
<dbReference type="PANTHER" id="PTHR43240:SF5">
    <property type="entry name" value="1,4-DIHYDROXY-2-NAPHTHOYL-COA THIOESTERASE 1"/>
    <property type="match status" value="1"/>
</dbReference>
<gene>
    <name evidence="3" type="ORF">GSCOC_T00000622001</name>
</gene>
<dbReference type="Gramene" id="CDP19564">
    <property type="protein sequence ID" value="CDP19564"/>
    <property type="gene ID" value="GSCOC_T00000622001"/>
</dbReference>
<protein>
    <submittedName>
        <fullName evidence="3">DH200=94 genomic scaffold, scaffold_552</fullName>
    </submittedName>
</protein>
<keyword evidence="4" id="KW-1185">Reference proteome</keyword>
<evidence type="ECO:0000313" key="3">
    <source>
        <dbReference type="EMBL" id="CDP19564.1"/>
    </source>
</evidence>
<name>A0A068VG61_COFCA</name>
<dbReference type="Proteomes" id="UP000295252">
    <property type="component" value="Unassembled WGS sequence"/>
</dbReference>